<dbReference type="InterPro" id="IPR037278">
    <property type="entry name" value="ARFGAP/RecO"/>
</dbReference>
<comment type="caution">
    <text evidence="2">The sequence shown here is derived from an EMBL/GenBank/DDBJ whole genome shotgun (WGS) entry which is preliminary data.</text>
</comment>
<feature type="compositionally biased region" description="Polar residues" evidence="1">
    <location>
        <begin position="211"/>
        <end position="229"/>
    </location>
</feature>
<evidence type="ECO:0000313" key="2">
    <source>
        <dbReference type="EMBL" id="MPC62211.1"/>
    </source>
</evidence>
<sequence>MKEGIDTIYKITRTKILKITFKESAAAKKATEHGILGFHMNILSHSIKIEQYIPLMTFLRCYAIEDHIISKCPKPKEFKICSECSSDDHTWRDCNTGNTKLCINCNGDHRTLANKCPLRKKALEEKRQQLKNNNAKTYSSITSGTTTTAHLNLPTTTPTIEKDMAAKMMALILPDNPPLKQILNLTKDNQTITSQQSTENTETTKNTNSQMLPSTAQQMTTQENISQDEMNIPPLEKNPGKRYRTPSNYT</sequence>
<proteinExistence type="predicted"/>
<dbReference type="SUPFAM" id="SSF57863">
    <property type="entry name" value="ArfGap/RecO-like zinc finger"/>
    <property type="match status" value="1"/>
</dbReference>
<protein>
    <recommendedName>
        <fullName evidence="4">Nucleic-acid-binding protein from transposon X-element</fullName>
    </recommendedName>
</protein>
<dbReference type="AlphaFoldDB" id="A0A5B7GPZ0"/>
<dbReference type="EMBL" id="VSRR010019422">
    <property type="protein sequence ID" value="MPC62211.1"/>
    <property type="molecule type" value="Genomic_DNA"/>
</dbReference>
<name>A0A5B7GPZ0_PORTR</name>
<gene>
    <name evidence="2" type="ORF">E2C01_056294</name>
</gene>
<organism evidence="2 3">
    <name type="scientific">Portunus trituberculatus</name>
    <name type="common">Swimming crab</name>
    <name type="synonym">Neptunus trituberculatus</name>
    <dbReference type="NCBI Taxonomy" id="210409"/>
    <lineage>
        <taxon>Eukaryota</taxon>
        <taxon>Metazoa</taxon>
        <taxon>Ecdysozoa</taxon>
        <taxon>Arthropoda</taxon>
        <taxon>Crustacea</taxon>
        <taxon>Multicrustacea</taxon>
        <taxon>Malacostraca</taxon>
        <taxon>Eumalacostraca</taxon>
        <taxon>Eucarida</taxon>
        <taxon>Decapoda</taxon>
        <taxon>Pleocyemata</taxon>
        <taxon>Brachyura</taxon>
        <taxon>Eubrachyura</taxon>
        <taxon>Portunoidea</taxon>
        <taxon>Portunidae</taxon>
        <taxon>Portuninae</taxon>
        <taxon>Portunus</taxon>
    </lineage>
</organism>
<keyword evidence="3" id="KW-1185">Reference proteome</keyword>
<evidence type="ECO:0000313" key="3">
    <source>
        <dbReference type="Proteomes" id="UP000324222"/>
    </source>
</evidence>
<evidence type="ECO:0000256" key="1">
    <source>
        <dbReference type="SAM" id="MobiDB-lite"/>
    </source>
</evidence>
<reference evidence="2 3" key="1">
    <citation type="submission" date="2019-05" db="EMBL/GenBank/DDBJ databases">
        <title>Another draft genome of Portunus trituberculatus and its Hox gene families provides insights of decapod evolution.</title>
        <authorList>
            <person name="Jeong J.-H."/>
            <person name="Song I."/>
            <person name="Kim S."/>
            <person name="Choi T."/>
            <person name="Kim D."/>
            <person name="Ryu S."/>
            <person name="Kim W."/>
        </authorList>
    </citation>
    <scope>NUCLEOTIDE SEQUENCE [LARGE SCALE GENOMIC DNA]</scope>
    <source>
        <tissue evidence="2">Muscle</tissue>
    </source>
</reference>
<dbReference type="Proteomes" id="UP000324222">
    <property type="component" value="Unassembled WGS sequence"/>
</dbReference>
<feature type="compositionally biased region" description="Low complexity" evidence="1">
    <location>
        <begin position="192"/>
        <end position="210"/>
    </location>
</feature>
<accession>A0A5B7GPZ0</accession>
<evidence type="ECO:0008006" key="4">
    <source>
        <dbReference type="Google" id="ProtNLM"/>
    </source>
</evidence>
<feature type="region of interest" description="Disordered" evidence="1">
    <location>
        <begin position="192"/>
        <end position="250"/>
    </location>
</feature>